<evidence type="ECO:0000256" key="3">
    <source>
        <dbReference type="ARBA" id="ARBA00023163"/>
    </source>
</evidence>
<dbReference type="PANTHER" id="PTHR43280:SF2">
    <property type="entry name" value="HTH-TYPE TRANSCRIPTIONAL REGULATOR EXSA"/>
    <property type="match status" value="1"/>
</dbReference>
<dbReference type="InterPro" id="IPR020449">
    <property type="entry name" value="Tscrpt_reg_AraC-type_HTH"/>
</dbReference>
<dbReference type="EMBL" id="DWVZ01000026">
    <property type="protein sequence ID" value="HJC62432.1"/>
    <property type="molecule type" value="Genomic_DNA"/>
</dbReference>
<dbReference type="Gene3D" id="1.10.10.60">
    <property type="entry name" value="Homeodomain-like"/>
    <property type="match status" value="2"/>
</dbReference>
<protein>
    <submittedName>
        <fullName evidence="5">AraC family transcriptional regulator</fullName>
    </submittedName>
</protein>
<evidence type="ECO:0000259" key="4">
    <source>
        <dbReference type="PROSITE" id="PS01124"/>
    </source>
</evidence>
<comment type="caution">
    <text evidence="5">The sequence shown here is derived from an EMBL/GenBank/DDBJ whole genome shotgun (WGS) entry which is preliminary data.</text>
</comment>
<sequence>MNPEELKKKVVIPNERGVLDKKGIYFSSPSAFAREHLFFVLLGAEFTCTFPYQIRRQGLELFLAFRILSGELHFEYENLCFCARQGDIVFLDCQKPHYYYAKDKVCFQFFHFAGNCSQAYVDLLYEKQQKRASLSSPASGALFPADSNACGVFSQILEELSLSQPKEHRLSYLLHTLFGILAAEEEPSYPLCIAQSIAFMQEHYREPVSVDDIAASAALSKYHFSRLFREKTGVSPHEYLSSLRLQHARKLILETSLSVEDIASRCGFSTASHFIRAFKKEMEFTPAAYRKYFDPSGFQKL</sequence>
<dbReference type="PANTHER" id="PTHR43280">
    <property type="entry name" value="ARAC-FAMILY TRANSCRIPTIONAL REGULATOR"/>
    <property type="match status" value="1"/>
</dbReference>
<dbReference type="InterPro" id="IPR037923">
    <property type="entry name" value="HTH-like"/>
</dbReference>
<dbReference type="Pfam" id="PF12833">
    <property type="entry name" value="HTH_18"/>
    <property type="match status" value="1"/>
</dbReference>
<dbReference type="InterPro" id="IPR009057">
    <property type="entry name" value="Homeodomain-like_sf"/>
</dbReference>
<dbReference type="InterPro" id="IPR018060">
    <property type="entry name" value="HTH_AraC"/>
</dbReference>
<reference evidence="5" key="2">
    <citation type="submission" date="2021-04" db="EMBL/GenBank/DDBJ databases">
        <authorList>
            <person name="Gilroy R."/>
        </authorList>
    </citation>
    <scope>NUCLEOTIDE SEQUENCE</scope>
    <source>
        <strain evidence="5">ChiBcec2-3848</strain>
    </source>
</reference>
<proteinExistence type="predicted"/>
<dbReference type="PROSITE" id="PS00041">
    <property type="entry name" value="HTH_ARAC_FAMILY_1"/>
    <property type="match status" value="1"/>
</dbReference>
<dbReference type="PRINTS" id="PR00032">
    <property type="entry name" value="HTHARAC"/>
</dbReference>
<evidence type="ECO:0000256" key="1">
    <source>
        <dbReference type="ARBA" id="ARBA00023015"/>
    </source>
</evidence>
<organism evidence="5 6">
    <name type="scientific">Candidatus Blautia merdavium</name>
    <dbReference type="NCBI Taxonomy" id="2838494"/>
    <lineage>
        <taxon>Bacteria</taxon>
        <taxon>Bacillati</taxon>
        <taxon>Bacillota</taxon>
        <taxon>Clostridia</taxon>
        <taxon>Lachnospirales</taxon>
        <taxon>Lachnospiraceae</taxon>
        <taxon>Blautia</taxon>
    </lineage>
</organism>
<evidence type="ECO:0000313" key="5">
    <source>
        <dbReference type="EMBL" id="HJC62432.1"/>
    </source>
</evidence>
<gene>
    <name evidence="5" type="ORF">H9753_02270</name>
</gene>
<evidence type="ECO:0000256" key="2">
    <source>
        <dbReference type="ARBA" id="ARBA00023125"/>
    </source>
</evidence>
<dbReference type="PROSITE" id="PS01124">
    <property type="entry name" value="HTH_ARAC_FAMILY_2"/>
    <property type="match status" value="1"/>
</dbReference>
<feature type="domain" description="HTH araC/xylS-type" evidence="4">
    <location>
        <begin position="194"/>
        <end position="292"/>
    </location>
</feature>
<accession>A0A9D2PMN2</accession>
<dbReference type="SMART" id="SM00342">
    <property type="entry name" value="HTH_ARAC"/>
    <property type="match status" value="1"/>
</dbReference>
<dbReference type="GO" id="GO:0043565">
    <property type="term" value="F:sequence-specific DNA binding"/>
    <property type="evidence" value="ECO:0007669"/>
    <property type="project" value="InterPro"/>
</dbReference>
<evidence type="ECO:0000313" key="6">
    <source>
        <dbReference type="Proteomes" id="UP000823886"/>
    </source>
</evidence>
<dbReference type="SUPFAM" id="SSF46689">
    <property type="entry name" value="Homeodomain-like"/>
    <property type="match status" value="2"/>
</dbReference>
<dbReference type="GO" id="GO:0003700">
    <property type="term" value="F:DNA-binding transcription factor activity"/>
    <property type="evidence" value="ECO:0007669"/>
    <property type="project" value="InterPro"/>
</dbReference>
<name>A0A9D2PMN2_9FIRM</name>
<keyword evidence="2" id="KW-0238">DNA-binding</keyword>
<keyword evidence="3" id="KW-0804">Transcription</keyword>
<keyword evidence="1" id="KW-0805">Transcription regulation</keyword>
<reference evidence="5" key="1">
    <citation type="journal article" date="2021" name="PeerJ">
        <title>Extensive microbial diversity within the chicken gut microbiome revealed by metagenomics and culture.</title>
        <authorList>
            <person name="Gilroy R."/>
            <person name="Ravi A."/>
            <person name="Getino M."/>
            <person name="Pursley I."/>
            <person name="Horton D.L."/>
            <person name="Alikhan N.F."/>
            <person name="Baker D."/>
            <person name="Gharbi K."/>
            <person name="Hall N."/>
            <person name="Watson M."/>
            <person name="Adriaenssens E.M."/>
            <person name="Foster-Nyarko E."/>
            <person name="Jarju S."/>
            <person name="Secka A."/>
            <person name="Antonio M."/>
            <person name="Oren A."/>
            <person name="Chaudhuri R.R."/>
            <person name="La Ragione R."/>
            <person name="Hildebrand F."/>
            <person name="Pallen M.J."/>
        </authorList>
    </citation>
    <scope>NUCLEOTIDE SEQUENCE</scope>
    <source>
        <strain evidence="5">ChiBcec2-3848</strain>
    </source>
</reference>
<dbReference type="AlphaFoldDB" id="A0A9D2PMN2"/>
<dbReference type="Proteomes" id="UP000823886">
    <property type="component" value="Unassembled WGS sequence"/>
</dbReference>
<dbReference type="InterPro" id="IPR018062">
    <property type="entry name" value="HTH_AraC-typ_CS"/>
</dbReference>
<dbReference type="SUPFAM" id="SSF51215">
    <property type="entry name" value="Regulatory protein AraC"/>
    <property type="match status" value="1"/>
</dbReference>